<feature type="coiled-coil region" evidence="6">
    <location>
        <begin position="778"/>
        <end position="808"/>
    </location>
</feature>
<proteinExistence type="predicted"/>
<name>A0A0E0EKC1_9ORYZ</name>
<keyword evidence="10" id="KW-1185">Reference proteome</keyword>
<evidence type="ECO:0000259" key="8">
    <source>
        <dbReference type="SMART" id="SM00249"/>
    </source>
</evidence>
<dbReference type="CDD" id="cd15565">
    <property type="entry name" value="PHD2_NSD"/>
    <property type="match status" value="1"/>
</dbReference>
<dbReference type="PANTHER" id="PTHR46235:SF3">
    <property type="entry name" value="PHD FINGER-CONTAINING PROTEIN DDB_G0268158"/>
    <property type="match status" value="1"/>
</dbReference>
<dbReference type="PANTHER" id="PTHR46235">
    <property type="entry name" value="PHD FINGER-CONTAINING PROTEIN DDB_G0268158"/>
    <property type="match status" value="1"/>
</dbReference>
<feature type="domain" description="Zinc finger PHD-type" evidence="8">
    <location>
        <begin position="241"/>
        <end position="296"/>
    </location>
</feature>
<dbReference type="EnsemblPlants" id="OMERI08G09160.1">
    <property type="protein sequence ID" value="OMERI08G09160.1"/>
    <property type="gene ID" value="OMERI08G09160"/>
</dbReference>
<feature type="region of interest" description="Disordered" evidence="7">
    <location>
        <begin position="641"/>
        <end position="662"/>
    </location>
</feature>
<reference evidence="9" key="2">
    <citation type="submission" date="2018-05" db="EMBL/GenBank/DDBJ databases">
        <title>OmerRS3 (Oryza meridionalis Reference Sequence Version 3).</title>
        <authorList>
            <person name="Zhang J."/>
            <person name="Kudrna D."/>
            <person name="Lee S."/>
            <person name="Talag J."/>
            <person name="Welchert J."/>
            <person name="Wing R.A."/>
        </authorList>
    </citation>
    <scope>NUCLEOTIDE SEQUENCE [LARGE SCALE GENOMIC DNA]</scope>
    <source>
        <strain evidence="9">cv. OR44</strain>
    </source>
</reference>
<evidence type="ECO:0000256" key="1">
    <source>
        <dbReference type="ARBA" id="ARBA00004123"/>
    </source>
</evidence>
<keyword evidence="5" id="KW-0539">Nucleus</keyword>
<protein>
    <recommendedName>
        <fullName evidence="8">Zinc finger PHD-type domain-containing protein</fullName>
    </recommendedName>
</protein>
<evidence type="ECO:0000313" key="10">
    <source>
        <dbReference type="Proteomes" id="UP000008021"/>
    </source>
</evidence>
<evidence type="ECO:0000256" key="6">
    <source>
        <dbReference type="SAM" id="Coils"/>
    </source>
</evidence>
<feature type="domain" description="Zinc finger PHD-type" evidence="8">
    <location>
        <begin position="363"/>
        <end position="428"/>
    </location>
</feature>
<dbReference type="InterPro" id="IPR001965">
    <property type="entry name" value="Znf_PHD"/>
</dbReference>
<evidence type="ECO:0000256" key="5">
    <source>
        <dbReference type="ARBA" id="ARBA00023242"/>
    </source>
</evidence>
<accession>A0A0E0EKC1</accession>
<dbReference type="Pfam" id="PF12047">
    <property type="entry name" value="DNMT1-RFD"/>
    <property type="match status" value="1"/>
</dbReference>
<evidence type="ECO:0000256" key="2">
    <source>
        <dbReference type="ARBA" id="ARBA00022723"/>
    </source>
</evidence>
<evidence type="ECO:0000256" key="7">
    <source>
        <dbReference type="SAM" id="MobiDB-lite"/>
    </source>
</evidence>
<dbReference type="GO" id="GO:0008270">
    <property type="term" value="F:zinc ion binding"/>
    <property type="evidence" value="ECO:0007669"/>
    <property type="project" value="UniProtKB-KW"/>
</dbReference>
<dbReference type="InterPro" id="IPR055198">
    <property type="entry name" value="NSD_PHD"/>
</dbReference>
<feature type="region of interest" description="Disordered" evidence="7">
    <location>
        <begin position="201"/>
        <end position="234"/>
    </location>
</feature>
<feature type="domain" description="Zinc finger PHD-type" evidence="8">
    <location>
        <begin position="301"/>
        <end position="362"/>
    </location>
</feature>
<dbReference type="STRING" id="40149.A0A0E0EKC1"/>
<keyword evidence="4" id="KW-0862">Zinc</keyword>
<dbReference type="eggNOG" id="ENOG502QPIX">
    <property type="taxonomic scope" value="Eukaryota"/>
</dbReference>
<dbReference type="AlphaFoldDB" id="A0A0E0EKC1"/>
<organism evidence="9">
    <name type="scientific">Oryza meridionalis</name>
    <dbReference type="NCBI Taxonomy" id="40149"/>
    <lineage>
        <taxon>Eukaryota</taxon>
        <taxon>Viridiplantae</taxon>
        <taxon>Streptophyta</taxon>
        <taxon>Embryophyta</taxon>
        <taxon>Tracheophyta</taxon>
        <taxon>Spermatophyta</taxon>
        <taxon>Magnoliopsida</taxon>
        <taxon>Liliopsida</taxon>
        <taxon>Poales</taxon>
        <taxon>Poaceae</taxon>
        <taxon>BOP clade</taxon>
        <taxon>Oryzoideae</taxon>
        <taxon>Oryzeae</taxon>
        <taxon>Oryzinae</taxon>
        <taxon>Oryza</taxon>
    </lineage>
</organism>
<keyword evidence="6" id="KW-0175">Coiled coil</keyword>
<keyword evidence="2" id="KW-0479">Metal-binding</keyword>
<evidence type="ECO:0000256" key="3">
    <source>
        <dbReference type="ARBA" id="ARBA00022771"/>
    </source>
</evidence>
<evidence type="ECO:0000256" key="4">
    <source>
        <dbReference type="ARBA" id="ARBA00022833"/>
    </source>
</evidence>
<reference evidence="9" key="1">
    <citation type="submission" date="2015-04" db="UniProtKB">
        <authorList>
            <consortium name="EnsemblPlants"/>
        </authorList>
    </citation>
    <scope>IDENTIFICATION</scope>
</reference>
<dbReference type="SMART" id="SM00249">
    <property type="entry name" value="PHD"/>
    <property type="match status" value="3"/>
</dbReference>
<dbReference type="Gene3D" id="3.30.40.10">
    <property type="entry name" value="Zinc/RING finger domain, C3HC4 (zinc finger)"/>
    <property type="match status" value="2"/>
</dbReference>
<dbReference type="InterPro" id="IPR022702">
    <property type="entry name" value="Cytosine_MeTrfase1_RFD"/>
</dbReference>
<dbReference type="InterPro" id="IPR013083">
    <property type="entry name" value="Znf_RING/FYVE/PHD"/>
</dbReference>
<feature type="region of interest" description="Disordered" evidence="7">
    <location>
        <begin position="476"/>
        <end position="501"/>
    </location>
</feature>
<keyword evidence="3" id="KW-0863">Zinc-finger</keyword>
<dbReference type="Proteomes" id="UP000008021">
    <property type="component" value="Chromosome 8"/>
</dbReference>
<sequence length="888" mass="101166">MTLFDDDDDEFPQLKDVDQYACKDSHEDLVCFSILPFWFDEEHELPGSEKGVYIRGIDCEGRQPVYKRIKAWRVELDCEKPMISVLSSEGNWIRLLNPHPGYAEDIARSVLITIQMTHFVRKHPAENERTLSKHLCEVFRKFFTKPPEVDDLQKSYSLIKYFMKMNPTLVKSKILRRPLEDTWIIIETELRKASPNESFIVSNESSTNYDDYTEDGSSGSSDDNGDNDTDGNASDDGTEAVCAICDGGGILLGCKGECKRSFHPKLEDGTKSFCKTLGYSSREVEEIPIFICSNCQHKQHQCFKCGQLDSSHETNPKVFQCCNASCGRFYHPKCVAGLLEPDGACGLEKRIADGMTFTCPVHWCFECKQIEDRSQTQLWLAVCRRCVRSYHKKCLPREISFKKKDVTARVWEVPKGDPKIFIYCLDHDIDATFRTPCRHHIKFPSAPQIERVTDLARKKVKVTDIRNTDEVSPEFAELSTKPCREEGDQSEEVPISWEEGDQSQEVPISNKQMDHNLLEHECATNNLRVDLQYESPIVRAAASVLISSEAVKFQENQLGSSILMEKTAKSSPCPVNSGAEKRLVSIAGKGGSLGTFENIVIQANTKSQESYEDQFNVSKKPTHISSQAGTCIAPCQTRMNNKEDKSRRNKEDILEMRSEKVATPKASIKRKRKCEFEFLDDEVATTKYLMNEFLARSVEIYFELASQLEELKQEQDSLISTRVPSLEMGMAFQRAEKLPSFIVEKETKMAIESNDFKQMEQNRELSSPHKRPKGGVYLSDEQIKLVEYESTLERIQSKIREVKRLKTEVIDFVEIEELSSFHRKATAEALITKMQSDMSLVWGKLSQHLDGLDEDAMLDPEMHSLVQKCYFVVDQANELVPCLAETST</sequence>
<comment type="subcellular location">
    <subcellularLocation>
        <location evidence="1">Nucleus</location>
    </subcellularLocation>
</comment>
<dbReference type="Gramene" id="OMERI08G09160.1">
    <property type="protein sequence ID" value="OMERI08G09160.1"/>
    <property type="gene ID" value="OMERI08G09160"/>
</dbReference>
<dbReference type="Pfam" id="PF22908">
    <property type="entry name" value="PHD_NSD"/>
    <property type="match status" value="1"/>
</dbReference>
<evidence type="ECO:0000313" key="9">
    <source>
        <dbReference type="EnsemblPlants" id="OMERI08G09160.1"/>
    </source>
</evidence>
<dbReference type="GO" id="GO:0005634">
    <property type="term" value="C:nucleus"/>
    <property type="evidence" value="ECO:0007669"/>
    <property type="project" value="UniProtKB-SubCell"/>
</dbReference>